<dbReference type="GO" id="GO:0007163">
    <property type="term" value="P:establishment or maintenance of cell polarity"/>
    <property type="evidence" value="ECO:0007669"/>
    <property type="project" value="TreeGrafter"/>
</dbReference>
<dbReference type="PANTHER" id="PTHR47442:SF1">
    <property type="entry name" value="MYND-TYPE ZINC FINGER PROTEIN MUB1"/>
    <property type="match status" value="1"/>
</dbReference>
<evidence type="ECO:0000313" key="1">
    <source>
        <dbReference type="EMBL" id="TDL19328.1"/>
    </source>
</evidence>
<dbReference type="GO" id="GO:1990304">
    <property type="term" value="C:MUB1-RAD6-UBR2 ubiquitin ligase complex"/>
    <property type="evidence" value="ECO:0007669"/>
    <property type="project" value="TreeGrafter"/>
</dbReference>
<dbReference type="VEuPathDB" id="FungiDB:BD410DRAFT_445797"/>
<dbReference type="AlphaFoldDB" id="A0A4Y7PWC4"/>
<reference evidence="1 2" key="1">
    <citation type="submission" date="2018-06" db="EMBL/GenBank/DDBJ databases">
        <title>A transcriptomic atlas of mushroom development highlights an independent origin of complex multicellularity.</title>
        <authorList>
            <consortium name="DOE Joint Genome Institute"/>
            <person name="Krizsan K."/>
            <person name="Almasi E."/>
            <person name="Merenyi Z."/>
            <person name="Sahu N."/>
            <person name="Viragh M."/>
            <person name="Koszo T."/>
            <person name="Mondo S."/>
            <person name="Kiss B."/>
            <person name="Balint B."/>
            <person name="Kues U."/>
            <person name="Barry K."/>
            <person name="Hegedus J.C."/>
            <person name="Henrissat B."/>
            <person name="Johnson J."/>
            <person name="Lipzen A."/>
            <person name="Ohm R."/>
            <person name="Nagy I."/>
            <person name="Pangilinan J."/>
            <person name="Yan J."/>
            <person name="Xiong Y."/>
            <person name="Grigoriev I.V."/>
            <person name="Hibbett D.S."/>
            <person name="Nagy L.G."/>
        </authorList>
    </citation>
    <scope>NUCLEOTIDE SEQUENCE [LARGE SCALE GENOMIC DNA]</scope>
    <source>
        <strain evidence="1 2">SZMC22713</strain>
    </source>
</reference>
<dbReference type="STRING" id="50990.A0A4Y7PWC4"/>
<name>A0A4Y7PWC4_9AGAM</name>
<dbReference type="InterPro" id="IPR051664">
    <property type="entry name" value="MYND-type_zinc_finger"/>
</dbReference>
<dbReference type="EMBL" id="ML170198">
    <property type="protein sequence ID" value="TDL19328.1"/>
    <property type="molecule type" value="Genomic_DNA"/>
</dbReference>
<dbReference type="Proteomes" id="UP000294933">
    <property type="component" value="Unassembled WGS sequence"/>
</dbReference>
<accession>A0A4Y7PWC4</accession>
<organism evidence="1 2">
    <name type="scientific">Rickenella mellea</name>
    <dbReference type="NCBI Taxonomy" id="50990"/>
    <lineage>
        <taxon>Eukaryota</taxon>
        <taxon>Fungi</taxon>
        <taxon>Dikarya</taxon>
        <taxon>Basidiomycota</taxon>
        <taxon>Agaricomycotina</taxon>
        <taxon>Agaricomycetes</taxon>
        <taxon>Hymenochaetales</taxon>
        <taxon>Rickenellaceae</taxon>
        <taxon>Rickenella</taxon>
    </lineage>
</organism>
<evidence type="ECO:0000313" key="2">
    <source>
        <dbReference type="Proteomes" id="UP000294933"/>
    </source>
</evidence>
<gene>
    <name evidence="1" type="ORF">BD410DRAFT_445797</name>
</gene>
<dbReference type="GO" id="GO:0006511">
    <property type="term" value="P:ubiquitin-dependent protein catabolic process"/>
    <property type="evidence" value="ECO:0007669"/>
    <property type="project" value="TreeGrafter"/>
</dbReference>
<protein>
    <submittedName>
        <fullName evidence="1">Uncharacterized protein</fullName>
    </submittedName>
</protein>
<proteinExistence type="predicted"/>
<keyword evidence="2" id="KW-1185">Reference proteome</keyword>
<dbReference type="PANTHER" id="PTHR47442">
    <property type="entry name" value="MYND-TYPE ZINC FINGER PROTEIN MUB1"/>
    <property type="match status" value="1"/>
</dbReference>
<sequence>MLGRPPSRPTTRPASIVRRLHAMHHSHCAIPISRFHHRTEACICVFISTIRYESTGHDVCHSSTLSLTYPTSTSPRIREILTCDGGLEKLIRVLSDFCLSPPPPDAISDLRPPILSRLPTVPALNPKIFDRHTAYRFFLDLQGVVNIGVRGCVAQSLCAAASCKRRTLDVVGVF</sequence>
<dbReference type="OrthoDB" id="5594178at2759"/>